<reference evidence="7 8" key="1">
    <citation type="journal article" date="2009" name="Appl. Environ. Microbiol.">
        <title>Three genomes from the phylum Acidobacteria provide insight into the lifestyles of these microorganisms in soils.</title>
        <authorList>
            <person name="Ward N.L."/>
            <person name="Challacombe J.F."/>
            <person name="Janssen P.H."/>
            <person name="Henrissat B."/>
            <person name="Coutinho P.M."/>
            <person name="Wu M."/>
            <person name="Xie G."/>
            <person name="Haft D.H."/>
            <person name="Sait M."/>
            <person name="Badger J."/>
            <person name="Barabote R.D."/>
            <person name="Bradley B."/>
            <person name="Brettin T.S."/>
            <person name="Brinkac L.M."/>
            <person name="Bruce D."/>
            <person name="Creasy T."/>
            <person name="Daugherty S.C."/>
            <person name="Davidsen T.M."/>
            <person name="DeBoy R.T."/>
            <person name="Detter J.C."/>
            <person name="Dodson R.J."/>
            <person name="Durkin A.S."/>
            <person name="Ganapathy A."/>
            <person name="Gwinn-Giglio M."/>
            <person name="Han C.S."/>
            <person name="Khouri H."/>
            <person name="Kiss H."/>
            <person name="Kothari S.P."/>
            <person name="Madupu R."/>
            <person name="Nelson K.E."/>
            <person name="Nelson W.C."/>
            <person name="Paulsen I."/>
            <person name="Penn K."/>
            <person name="Ren Q."/>
            <person name="Rosovitz M.J."/>
            <person name="Selengut J.D."/>
            <person name="Shrivastava S."/>
            <person name="Sullivan S.A."/>
            <person name="Tapia R."/>
            <person name="Thompson L.S."/>
            <person name="Watkins K.L."/>
            <person name="Yang Q."/>
            <person name="Yu C."/>
            <person name="Zafar N."/>
            <person name="Zhou L."/>
            <person name="Kuske C.R."/>
        </authorList>
    </citation>
    <scope>NUCLEOTIDE SEQUENCE [LARGE SCALE GENOMIC DNA]</scope>
    <source>
        <strain evidence="8">ATCC 51196 / DSM 11244 / BCRC 80197 / JCM 7670 / NBRC 15755 / NCIMB 13165 / 161</strain>
    </source>
</reference>
<dbReference type="HOGENOM" id="CLU_047691_9_3_0"/>
<keyword evidence="8" id="KW-1185">Reference proteome</keyword>
<evidence type="ECO:0000259" key="5">
    <source>
        <dbReference type="Pfam" id="PF04542"/>
    </source>
</evidence>
<dbReference type="EMBL" id="CP001472">
    <property type="protein sequence ID" value="ACO34283.1"/>
    <property type="molecule type" value="Genomic_DNA"/>
</dbReference>
<keyword evidence="3" id="KW-0731">Sigma factor</keyword>
<sequence length="219" mass="25005">MTSDAVSYFPKAIAPEADETSGPEKVAVKRAAQGISPLNEISDEKLLKRVGKGDRDALSVLFRRHARAVFSVACRILRDESEAEDLVQELFLFVFQKASVYDPAKSSGASWIIQMAYHRAIDRKRYLGVRHHYTSQEIEEERLPALKGKPSIDGVAARTLLEKFRGELSAEQRQTLEMHLFEGYSFHEIAERTGQSFTGVRHHYYRGLERLRQHVFAKR</sequence>
<dbReference type="eggNOG" id="COG1595">
    <property type="taxonomic scope" value="Bacteria"/>
</dbReference>
<keyword evidence="4" id="KW-0804">Transcription</keyword>
<name>C1F5N6_ACIC5</name>
<feature type="domain" description="RNA polymerase sigma factor 70 region 4 type 2" evidence="6">
    <location>
        <begin position="167"/>
        <end position="211"/>
    </location>
</feature>
<organism evidence="7 8">
    <name type="scientific">Acidobacterium capsulatum (strain ATCC 51196 / DSM 11244 / BCRC 80197 / JCM 7670 / NBRC 15755 / NCIMB 13165 / 161)</name>
    <dbReference type="NCBI Taxonomy" id="240015"/>
    <lineage>
        <taxon>Bacteria</taxon>
        <taxon>Pseudomonadati</taxon>
        <taxon>Acidobacteriota</taxon>
        <taxon>Terriglobia</taxon>
        <taxon>Terriglobales</taxon>
        <taxon>Acidobacteriaceae</taxon>
        <taxon>Acidobacterium</taxon>
    </lineage>
</organism>
<dbReference type="Gene3D" id="1.10.1740.10">
    <property type="match status" value="1"/>
</dbReference>
<evidence type="ECO:0000313" key="7">
    <source>
        <dbReference type="EMBL" id="ACO34283.1"/>
    </source>
</evidence>
<dbReference type="RefSeq" id="WP_015898258.1">
    <property type="nucleotide sequence ID" value="NC_012483.1"/>
</dbReference>
<accession>C1F5N6</accession>
<dbReference type="NCBIfam" id="TIGR02937">
    <property type="entry name" value="sigma70-ECF"/>
    <property type="match status" value="1"/>
</dbReference>
<dbReference type="InterPro" id="IPR007627">
    <property type="entry name" value="RNA_pol_sigma70_r2"/>
</dbReference>
<evidence type="ECO:0000256" key="1">
    <source>
        <dbReference type="ARBA" id="ARBA00010641"/>
    </source>
</evidence>
<dbReference type="InterPro" id="IPR013249">
    <property type="entry name" value="RNA_pol_sigma70_r4_t2"/>
</dbReference>
<dbReference type="InterPro" id="IPR013325">
    <property type="entry name" value="RNA_pol_sigma_r2"/>
</dbReference>
<keyword evidence="2" id="KW-0805">Transcription regulation</keyword>
<dbReference type="Pfam" id="PF04542">
    <property type="entry name" value="Sigma70_r2"/>
    <property type="match status" value="1"/>
</dbReference>
<dbReference type="PANTHER" id="PTHR43133">
    <property type="entry name" value="RNA POLYMERASE ECF-TYPE SIGMA FACTO"/>
    <property type="match status" value="1"/>
</dbReference>
<dbReference type="GO" id="GO:0016987">
    <property type="term" value="F:sigma factor activity"/>
    <property type="evidence" value="ECO:0007669"/>
    <property type="project" value="UniProtKB-KW"/>
</dbReference>
<protein>
    <submittedName>
        <fullName evidence="7">RNA polymerase sigma-70 factor</fullName>
    </submittedName>
</protein>
<dbReference type="Proteomes" id="UP000002207">
    <property type="component" value="Chromosome"/>
</dbReference>
<evidence type="ECO:0000313" key="8">
    <source>
        <dbReference type="Proteomes" id="UP000002207"/>
    </source>
</evidence>
<dbReference type="PANTHER" id="PTHR43133:SF62">
    <property type="entry name" value="RNA POLYMERASE SIGMA FACTOR SIGZ"/>
    <property type="match status" value="1"/>
</dbReference>
<dbReference type="OrthoDB" id="112772at2"/>
<evidence type="ECO:0000256" key="3">
    <source>
        <dbReference type="ARBA" id="ARBA00023082"/>
    </source>
</evidence>
<dbReference type="AlphaFoldDB" id="C1F5N6"/>
<dbReference type="InterPro" id="IPR039425">
    <property type="entry name" value="RNA_pol_sigma-70-like"/>
</dbReference>
<dbReference type="InterPro" id="IPR014284">
    <property type="entry name" value="RNA_pol_sigma-70_dom"/>
</dbReference>
<dbReference type="InterPro" id="IPR036388">
    <property type="entry name" value="WH-like_DNA-bd_sf"/>
</dbReference>
<dbReference type="InterPro" id="IPR013324">
    <property type="entry name" value="RNA_pol_sigma_r3/r4-like"/>
</dbReference>
<proteinExistence type="inferred from homology"/>
<dbReference type="InParanoid" id="C1F5N6"/>
<comment type="similarity">
    <text evidence="1">Belongs to the sigma-70 factor family. ECF subfamily.</text>
</comment>
<feature type="domain" description="RNA polymerase sigma-70 region 2" evidence="5">
    <location>
        <begin position="61"/>
        <end position="125"/>
    </location>
</feature>
<evidence type="ECO:0000259" key="6">
    <source>
        <dbReference type="Pfam" id="PF08281"/>
    </source>
</evidence>
<dbReference type="GO" id="GO:0006352">
    <property type="term" value="P:DNA-templated transcription initiation"/>
    <property type="evidence" value="ECO:0007669"/>
    <property type="project" value="InterPro"/>
</dbReference>
<evidence type="ECO:0000256" key="4">
    <source>
        <dbReference type="ARBA" id="ARBA00023163"/>
    </source>
</evidence>
<dbReference type="STRING" id="240015.ACP_3216"/>
<dbReference type="KEGG" id="aca:ACP_3216"/>
<evidence type="ECO:0000256" key="2">
    <source>
        <dbReference type="ARBA" id="ARBA00023015"/>
    </source>
</evidence>
<dbReference type="SUPFAM" id="SSF88659">
    <property type="entry name" value="Sigma3 and sigma4 domains of RNA polymerase sigma factors"/>
    <property type="match status" value="1"/>
</dbReference>
<dbReference type="SUPFAM" id="SSF88946">
    <property type="entry name" value="Sigma2 domain of RNA polymerase sigma factors"/>
    <property type="match status" value="1"/>
</dbReference>
<gene>
    <name evidence="7" type="ordered locus">ACP_3216</name>
</gene>
<dbReference type="GO" id="GO:0003677">
    <property type="term" value="F:DNA binding"/>
    <property type="evidence" value="ECO:0007669"/>
    <property type="project" value="InterPro"/>
</dbReference>
<dbReference type="Gene3D" id="1.10.10.10">
    <property type="entry name" value="Winged helix-like DNA-binding domain superfamily/Winged helix DNA-binding domain"/>
    <property type="match status" value="1"/>
</dbReference>
<dbReference type="Pfam" id="PF08281">
    <property type="entry name" value="Sigma70_r4_2"/>
    <property type="match status" value="1"/>
</dbReference>